<dbReference type="NCBIfam" id="TIGR00732">
    <property type="entry name" value="dprA"/>
    <property type="match status" value="1"/>
</dbReference>
<accession>A0A919KAB3</accession>
<dbReference type="PANTHER" id="PTHR43022">
    <property type="entry name" value="PROTEIN SMF"/>
    <property type="match status" value="1"/>
</dbReference>
<protein>
    <submittedName>
        <fullName evidence="3">DNA processing protein DprA</fullName>
    </submittedName>
</protein>
<gene>
    <name evidence="3" type="primary">smf</name>
    <name evidence="3" type="ORF">Asi03nite_04520</name>
</gene>
<evidence type="ECO:0000256" key="1">
    <source>
        <dbReference type="ARBA" id="ARBA00006525"/>
    </source>
</evidence>
<dbReference type="SUPFAM" id="SSF46785">
    <property type="entry name" value="Winged helix' DNA-binding domain"/>
    <property type="match status" value="1"/>
</dbReference>
<dbReference type="Pfam" id="PF02481">
    <property type="entry name" value="DNA_processg_A"/>
    <property type="match status" value="1"/>
</dbReference>
<keyword evidence="4" id="KW-1185">Reference proteome</keyword>
<sequence>MGEPGSHADRIARAALTWLAEPGNRAVWTLVQRAGAPATLHRLLAGDIPDRFLRSTVAARSAAGDARQVAETALREAGRIGARLVVPADDEWPARVDALAQLEIDSGGRVNRDTRPPLCFWVRGELPLGSALDRSVAIVGARASTGYGDHVTRELAYGLAERGWTVTSGGAFGIDAAAHQGALAAGGRTVSVLACGVDRPYPAGNSTMFAGIAERGLLISEWPPGSEPFKHRFLIRNRVIAAATAGTVMVEAAARSGATQTMSRVLALGRPAMVVPGPVTSAMSVGCHEVLRAHPQARLVTSVADVLEEVGRIGEYLEPAPRGAERAHDRLDEESALVLEVVPGRGVATPEELAARARLDLRTVLRRLSLLEAAGLVVRTEAGVALAPRGG</sequence>
<feature type="domain" description="Smf/DprA SLOG" evidence="2">
    <location>
        <begin position="85"/>
        <end position="310"/>
    </location>
</feature>
<dbReference type="GO" id="GO:0009294">
    <property type="term" value="P:DNA-mediated transformation"/>
    <property type="evidence" value="ECO:0007669"/>
    <property type="project" value="InterPro"/>
</dbReference>
<proteinExistence type="inferred from homology"/>
<dbReference type="SUPFAM" id="SSF102405">
    <property type="entry name" value="MCP/YpsA-like"/>
    <property type="match status" value="1"/>
</dbReference>
<dbReference type="PANTHER" id="PTHR43022:SF1">
    <property type="entry name" value="PROTEIN SMF"/>
    <property type="match status" value="1"/>
</dbReference>
<reference evidence="3" key="1">
    <citation type="submission" date="2021-01" db="EMBL/GenBank/DDBJ databases">
        <title>Whole genome shotgun sequence of Actinoplanes siamensis NBRC 109076.</title>
        <authorList>
            <person name="Komaki H."/>
            <person name="Tamura T."/>
        </authorList>
    </citation>
    <scope>NUCLEOTIDE SEQUENCE</scope>
    <source>
        <strain evidence="3">NBRC 109076</strain>
    </source>
</reference>
<dbReference type="AlphaFoldDB" id="A0A919KAB3"/>
<dbReference type="EMBL" id="BOMW01000006">
    <property type="protein sequence ID" value="GIF02914.1"/>
    <property type="molecule type" value="Genomic_DNA"/>
</dbReference>
<dbReference type="InterPro" id="IPR003488">
    <property type="entry name" value="DprA"/>
</dbReference>
<comment type="similarity">
    <text evidence="1">Belongs to the DprA/Smf family.</text>
</comment>
<dbReference type="InterPro" id="IPR057666">
    <property type="entry name" value="DrpA_SLOG"/>
</dbReference>
<dbReference type="RefSeq" id="WP_203676668.1">
    <property type="nucleotide sequence ID" value="NZ_BOMW01000006.1"/>
</dbReference>
<comment type="caution">
    <text evidence="3">The sequence shown here is derived from an EMBL/GenBank/DDBJ whole genome shotgun (WGS) entry which is preliminary data.</text>
</comment>
<organism evidence="3 4">
    <name type="scientific">Actinoplanes siamensis</name>
    <dbReference type="NCBI Taxonomy" id="1223317"/>
    <lineage>
        <taxon>Bacteria</taxon>
        <taxon>Bacillati</taxon>
        <taxon>Actinomycetota</taxon>
        <taxon>Actinomycetes</taxon>
        <taxon>Micromonosporales</taxon>
        <taxon>Micromonosporaceae</taxon>
        <taxon>Actinoplanes</taxon>
    </lineage>
</organism>
<evidence type="ECO:0000313" key="3">
    <source>
        <dbReference type="EMBL" id="GIF02914.1"/>
    </source>
</evidence>
<evidence type="ECO:0000259" key="2">
    <source>
        <dbReference type="Pfam" id="PF02481"/>
    </source>
</evidence>
<dbReference type="InterPro" id="IPR036390">
    <property type="entry name" value="WH_DNA-bd_sf"/>
</dbReference>
<dbReference type="Proteomes" id="UP000629619">
    <property type="component" value="Unassembled WGS sequence"/>
</dbReference>
<name>A0A919KAB3_9ACTN</name>
<evidence type="ECO:0000313" key="4">
    <source>
        <dbReference type="Proteomes" id="UP000629619"/>
    </source>
</evidence>
<dbReference type="Gene3D" id="3.40.50.450">
    <property type="match status" value="1"/>
</dbReference>